<reference evidence="8 9" key="1">
    <citation type="submission" date="2015-12" db="EMBL/GenBank/DDBJ databases">
        <authorList>
            <person name="Shamseldin A."/>
            <person name="Moawad H."/>
            <person name="Abd El-Rahim W.M."/>
            <person name="Sadowsky M.J."/>
        </authorList>
    </citation>
    <scope>NUCLEOTIDE SEQUENCE [LARGE SCALE GENOMIC DNA]</scope>
    <source>
        <strain evidence="8 9">WF1</strain>
    </source>
</reference>
<organism evidence="8 9">
    <name type="scientific">Methyloprofundus sedimenti</name>
    <dbReference type="NCBI Taxonomy" id="1420851"/>
    <lineage>
        <taxon>Bacteria</taxon>
        <taxon>Pseudomonadati</taxon>
        <taxon>Pseudomonadota</taxon>
        <taxon>Gammaproteobacteria</taxon>
        <taxon>Methylococcales</taxon>
        <taxon>Methylococcaceae</taxon>
        <taxon>Methyloprofundus</taxon>
    </lineage>
</organism>
<keyword evidence="6" id="KW-0227">DNA damage</keyword>
<dbReference type="NCBIfam" id="TIGR00611">
    <property type="entry name" value="recf"/>
    <property type="match status" value="1"/>
</dbReference>
<sequence length="370" mass="42575">MSLQKLDIYHVRNLQQASLYPATKINLIYGNNASGKSSILEAIYLLGRASSFRSTTIKNVIHFAHNELIVSGKVRFTNAHVSTLGIRIDGKGIQIRIDEETRYSRSELAYALPIQMIHPKSYQLLDAGPQLRREFIDWGVFNQHPDFLNNWRNFKRILNHRNALLKTRSVKELNVWNHELQQYGTIVAEYRMQYLTELMPVFLQIMHKFTALENIELKLLPGWDADFLLLDKLTEDLEKDLRYGFTHSGPHRADFQLLIESRKAKDFVSRGQLKLLMLSLKLAQVQHLLNNGSKSGCILIDDAVAELDFSSRTKLLDFLADMDVQVFITATEQNEFGDLSNLGEYKMFHVEHGVVSEVDQNVSRETLNKV</sequence>
<dbReference type="InterPro" id="IPR003395">
    <property type="entry name" value="RecF/RecN/SMC_N"/>
</dbReference>
<keyword evidence="6" id="KW-0742">SOS response</keyword>
<dbReference type="STRING" id="1420851.AU255_00860"/>
<protein>
    <recommendedName>
        <fullName evidence="6">DNA replication and repair protein RecF</fullName>
    </recommendedName>
</protein>
<keyword evidence="3 6" id="KW-0547">Nucleotide-binding</keyword>
<dbReference type="Gene3D" id="1.20.1050.90">
    <property type="entry name" value="RecF/RecN/SMC, N-terminal domain"/>
    <property type="match status" value="1"/>
</dbReference>
<dbReference type="GO" id="GO:0005524">
    <property type="term" value="F:ATP binding"/>
    <property type="evidence" value="ECO:0007669"/>
    <property type="project" value="UniProtKB-UniRule"/>
</dbReference>
<evidence type="ECO:0000313" key="8">
    <source>
        <dbReference type="EMBL" id="OQK16489.1"/>
    </source>
</evidence>
<dbReference type="InterPro" id="IPR027417">
    <property type="entry name" value="P-loop_NTPase"/>
</dbReference>
<evidence type="ECO:0000256" key="1">
    <source>
        <dbReference type="ARBA" id="ARBA00022490"/>
    </source>
</evidence>
<comment type="similarity">
    <text evidence="6">Belongs to the RecF family.</text>
</comment>
<dbReference type="GO" id="GO:0000731">
    <property type="term" value="P:DNA synthesis involved in DNA repair"/>
    <property type="evidence" value="ECO:0007669"/>
    <property type="project" value="TreeGrafter"/>
</dbReference>
<evidence type="ECO:0000256" key="3">
    <source>
        <dbReference type="ARBA" id="ARBA00022741"/>
    </source>
</evidence>
<feature type="domain" description="RecF/RecN/SMC N-terminal" evidence="7">
    <location>
        <begin position="3"/>
        <end position="353"/>
    </location>
</feature>
<dbReference type="EMBL" id="LPUF01000001">
    <property type="protein sequence ID" value="OQK16489.1"/>
    <property type="molecule type" value="Genomic_DNA"/>
</dbReference>
<dbReference type="Proteomes" id="UP000191980">
    <property type="component" value="Unassembled WGS sequence"/>
</dbReference>
<dbReference type="GO" id="GO:0009432">
    <property type="term" value="P:SOS response"/>
    <property type="evidence" value="ECO:0007669"/>
    <property type="project" value="UniProtKB-UniRule"/>
</dbReference>
<evidence type="ECO:0000259" key="7">
    <source>
        <dbReference type="Pfam" id="PF02463"/>
    </source>
</evidence>
<evidence type="ECO:0000256" key="4">
    <source>
        <dbReference type="ARBA" id="ARBA00022840"/>
    </source>
</evidence>
<dbReference type="GO" id="GO:0006260">
    <property type="term" value="P:DNA replication"/>
    <property type="evidence" value="ECO:0007669"/>
    <property type="project" value="UniProtKB-UniRule"/>
</dbReference>
<comment type="function">
    <text evidence="6">The RecF protein is involved in DNA metabolism; it is required for DNA replication and normal SOS inducibility. RecF binds preferentially to single-stranded, linear DNA. It also seems to bind ATP.</text>
</comment>
<comment type="subcellular location">
    <subcellularLocation>
        <location evidence="6">Cytoplasm</location>
    </subcellularLocation>
</comment>
<name>A0A1V8M4K6_9GAMM</name>
<dbReference type="Pfam" id="PF02463">
    <property type="entry name" value="SMC_N"/>
    <property type="match status" value="1"/>
</dbReference>
<dbReference type="GO" id="GO:0006302">
    <property type="term" value="P:double-strand break repair"/>
    <property type="evidence" value="ECO:0007669"/>
    <property type="project" value="TreeGrafter"/>
</dbReference>
<proteinExistence type="inferred from homology"/>
<evidence type="ECO:0000256" key="5">
    <source>
        <dbReference type="ARBA" id="ARBA00023125"/>
    </source>
</evidence>
<dbReference type="OrthoDB" id="9803889at2"/>
<keyword evidence="6" id="KW-0234">DNA repair</keyword>
<dbReference type="InterPro" id="IPR001238">
    <property type="entry name" value="DNA-binding_RecF"/>
</dbReference>
<dbReference type="PANTHER" id="PTHR32182:SF0">
    <property type="entry name" value="DNA REPLICATION AND REPAIR PROTEIN RECF"/>
    <property type="match status" value="1"/>
</dbReference>
<dbReference type="InterPro" id="IPR042174">
    <property type="entry name" value="RecF_2"/>
</dbReference>
<keyword evidence="5 6" id="KW-0238">DNA-binding</keyword>
<dbReference type="Gene3D" id="3.40.50.300">
    <property type="entry name" value="P-loop containing nucleotide triphosphate hydrolases"/>
    <property type="match status" value="1"/>
</dbReference>
<gene>
    <name evidence="6" type="primary">recF</name>
    <name evidence="8" type="ORF">AU255_00860</name>
</gene>
<evidence type="ECO:0000256" key="6">
    <source>
        <dbReference type="HAMAP-Rule" id="MF_00365"/>
    </source>
</evidence>
<dbReference type="AlphaFoldDB" id="A0A1V8M4K6"/>
<evidence type="ECO:0000256" key="2">
    <source>
        <dbReference type="ARBA" id="ARBA00022705"/>
    </source>
</evidence>
<feature type="binding site" evidence="6">
    <location>
        <begin position="30"/>
        <end position="37"/>
    </location>
    <ligand>
        <name>ATP</name>
        <dbReference type="ChEBI" id="CHEBI:30616"/>
    </ligand>
</feature>
<dbReference type="SUPFAM" id="SSF52540">
    <property type="entry name" value="P-loop containing nucleoside triphosphate hydrolases"/>
    <property type="match status" value="1"/>
</dbReference>
<keyword evidence="9" id="KW-1185">Reference proteome</keyword>
<dbReference type="HAMAP" id="MF_00365">
    <property type="entry name" value="RecF"/>
    <property type="match status" value="1"/>
</dbReference>
<dbReference type="GO" id="GO:0003697">
    <property type="term" value="F:single-stranded DNA binding"/>
    <property type="evidence" value="ECO:0007669"/>
    <property type="project" value="UniProtKB-UniRule"/>
</dbReference>
<keyword evidence="2 6" id="KW-0235">DNA replication</keyword>
<dbReference type="RefSeq" id="WP_080521118.1">
    <property type="nucleotide sequence ID" value="NZ_LPUF01000001.1"/>
</dbReference>
<dbReference type="GO" id="GO:0005737">
    <property type="term" value="C:cytoplasm"/>
    <property type="evidence" value="ECO:0007669"/>
    <property type="project" value="UniProtKB-SubCell"/>
</dbReference>
<keyword evidence="4 6" id="KW-0067">ATP-binding</keyword>
<dbReference type="PANTHER" id="PTHR32182">
    <property type="entry name" value="DNA REPLICATION AND REPAIR PROTEIN RECF"/>
    <property type="match status" value="1"/>
</dbReference>
<comment type="caution">
    <text evidence="8">The sequence shown here is derived from an EMBL/GenBank/DDBJ whole genome shotgun (WGS) entry which is preliminary data.</text>
</comment>
<keyword evidence="1 6" id="KW-0963">Cytoplasm</keyword>
<accession>A0A1V8M4K6</accession>
<evidence type="ECO:0000313" key="9">
    <source>
        <dbReference type="Proteomes" id="UP000191980"/>
    </source>
</evidence>